<keyword evidence="15" id="KW-1185">Reference proteome</keyword>
<evidence type="ECO:0000256" key="11">
    <source>
        <dbReference type="ARBA" id="ARBA00047550"/>
    </source>
</evidence>
<dbReference type="InterPro" id="IPR024072">
    <property type="entry name" value="DHFR-like_dom_sf"/>
</dbReference>
<comment type="pathway">
    <text evidence="2">Cofactor biosynthesis; riboflavin biosynthesis.</text>
</comment>
<comment type="caution">
    <text evidence="14">The sequence shown here is derived from an EMBL/GenBank/DDBJ whole genome shotgun (WGS) entry which is preliminary data.</text>
</comment>
<keyword evidence="6" id="KW-0686">Riboflavin biosynthesis</keyword>
<dbReference type="Proteomes" id="UP000307173">
    <property type="component" value="Unassembled WGS sequence"/>
</dbReference>
<evidence type="ECO:0000313" key="14">
    <source>
        <dbReference type="EMBL" id="TID21120.1"/>
    </source>
</evidence>
<dbReference type="EC" id="1.1.1.302" evidence="4"/>
<protein>
    <recommendedName>
        <fullName evidence="5">2,5-diamino-6-ribosylamino-4(3H)-pyrimidinone 5'-phosphate reductase</fullName>
        <ecNumber evidence="4">1.1.1.302</ecNumber>
    </recommendedName>
    <alternativeName>
        <fullName evidence="10">2,5-diamino-6-(5-phospho-D-ribosylamino)pyrimidin-4(3H)-one reductase</fullName>
    </alternativeName>
    <alternativeName>
        <fullName evidence="9">2,5-diamino-6-ribitylamino-4(3H)-pyrimidinone 5'-phosphate synthase</fullName>
    </alternativeName>
</protein>
<dbReference type="Pfam" id="PF01872">
    <property type="entry name" value="RibD_C"/>
    <property type="match status" value="1"/>
</dbReference>
<feature type="domain" description="Bacterial bifunctional deaminase-reductase C-terminal" evidence="13">
    <location>
        <begin position="31"/>
        <end position="221"/>
    </location>
</feature>
<comment type="catalytic activity">
    <reaction evidence="12">
        <text>2,5-diamino-6-(1-D-ribitylamino)pyrimidin-4(3H)-one 5'-phosphate + NADP(+) = 2,5-diamino-6-(1-D-ribosylamino)pyrimidin-4(3H)-one 5'-phosphate + NADPH + H(+)</text>
        <dbReference type="Rhea" id="RHEA:27278"/>
        <dbReference type="ChEBI" id="CHEBI:15378"/>
        <dbReference type="ChEBI" id="CHEBI:57783"/>
        <dbReference type="ChEBI" id="CHEBI:58349"/>
        <dbReference type="ChEBI" id="CHEBI:58890"/>
        <dbReference type="ChEBI" id="CHEBI:59545"/>
        <dbReference type="EC" id="1.1.1.302"/>
    </reaction>
</comment>
<keyword evidence="7" id="KW-0521">NADP</keyword>
<comment type="function">
    <text evidence="1">Catalyzes an early step in riboflavin biosynthesis, the NADPH-dependent reduction of the ribose side chain of 2,5-diamino-6-ribosylamino-4(3H)-pyrimidinone 5'-phosphate, yielding 2,5-diamino-6-ribitylamino-4(3H)-pyrimidinone 5'-phosphate.</text>
</comment>
<evidence type="ECO:0000256" key="7">
    <source>
        <dbReference type="ARBA" id="ARBA00022857"/>
    </source>
</evidence>
<dbReference type="InterPro" id="IPR002734">
    <property type="entry name" value="RibDG_C"/>
</dbReference>
<evidence type="ECO:0000313" key="15">
    <source>
        <dbReference type="Proteomes" id="UP000307173"/>
    </source>
</evidence>
<evidence type="ECO:0000256" key="1">
    <source>
        <dbReference type="ARBA" id="ARBA00003555"/>
    </source>
</evidence>
<dbReference type="PANTHER" id="PTHR38011">
    <property type="entry name" value="DIHYDROFOLATE REDUCTASE FAMILY PROTEIN (AFU_ORTHOLOGUE AFUA_8G06820)"/>
    <property type="match status" value="1"/>
</dbReference>
<keyword evidence="8" id="KW-0560">Oxidoreductase</keyword>
<reference evidence="14 15" key="1">
    <citation type="journal article" date="2019" name="Front. Genet.">
        <title>Whole-Genome Sequencing of the Opportunistic Yeast Pathogen Candida inconspicua Uncovers Its Hybrid Origin.</title>
        <authorList>
            <person name="Mixao V."/>
            <person name="Hansen A.P."/>
            <person name="Saus E."/>
            <person name="Boekhout T."/>
            <person name="Lass-Florl C."/>
            <person name="Gabaldon T."/>
        </authorList>
    </citation>
    <scope>NUCLEOTIDE SEQUENCE [LARGE SCALE GENOMIC DNA]</scope>
    <source>
        <strain evidence="14 15">CBS 180</strain>
    </source>
</reference>
<name>A0A4T0X009_9ASCO</name>
<evidence type="ECO:0000256" key="5">
    <source>
        <dbReference type="ARBA" id="ARBA00015035"/>
    </source>
</evidence>
<evidence type="ECO:0000256" key="9">
    <source>
        <dbReference type="ARBA" id="ARBA00030073"/>
    </source>
</evidence>
<dbReference type="Gene3D" id="3.40.430.10">
    <property type="entry name" value="Dihydrofolate Reductase, subunit A"/>
    <property type="match status" value="1"/>
</dbReference>
<evidence type="ECO:0000256" key="10">
    <source>
        <dbReference type="ARBA" id="ARBA00031630"/>
    </source>
</evidence>
<evidence type="ECO:0000256" key="4">
    <source>
        <dbReference type="ARBA" id="ARBA00012851"/>
    </source>
</evidence>
<dbReference type="GO" id="GO:0009231">
    <property type="term" value="P:riboflavin biosynthetic process"/>
    <property type="evidence" value="ECO:0007669"/>
    <property type="project" value="UniProtKB-KW"/>
</dbReference>
<dbReference type="AlphaFoldDB" id="A0A4T0X009"/>
<dbReference type="SUPFAM" id="SSF53597">
    <property type="entry name" value="Dihydrofolate reductase-like"/>
    <property type="match status" value="1"/>
</dbReference>
<dbReference type="STRING" id="52247.A0A4T0X009"/>
<comment type="catalytic activity">
    <reaction evidence="11">
        <text>2,5-diamino-6-(1-D-ribitylamino)pyrimidin-4(3H)-one 5'-phosphate + NAD(+) = 2,5-diamino-6-(1-D-ribosylamino)pyrimidin-4(3H)-one 5'-phosphate + NADH + H(+)</text>
        <dbReference type="Rhea" id="RHEA:27274"/>
        <dbReference type="ChEBI" id="CHEBI:15378"/>
        <dbReference type="ChEBI" id="CHEBI:57540"/>
        <dbReference type="ChEBI" id="CHEBI:57945"/>
        <dbReference type="ChEBI" id="CHEBI:58890"/>
        <dbReference type="ChEBI" id="CHEBI:59545"/>
        <dbReference type="EC" id="1.1.1.302"/>
    </reaction>
</comment>
<evidence type="ECO:0000259" key="13">
    <source>
        <dbReference type="Pfam" id="PF01872"/>
    </source>
</evidence>
<dbReference type="GO" id="GO:0008703">
    <property type="term" value="F:5-amino-6-(5-phosphoribosylamino)uracil reductase activity"/>
    <property type="evidence" value="ECO:0007669"/>
    <property type="project" value="InterPro"/>
</dbReference>
<evidence type="ECO:0000256" key="3">
    <source>
        <dbReference type="ARBA" id="ARBA00009723"/>
    </source>
</evidence>
<evidence type="ECO:0000256" key="8">
    <source>
        <dbReference type="ARBA" id="ARBA00023002"/>
    </source>
</evidence>
<evidence type="ECO:0000256" key="12">
    <source>
        <dbReference type="ARBA" id="ARBA00049020"/>
    </source>
</evidence>
<dbReference type="EMBL" id="SELW01000554">
    <property type="protein sequence ID" value="TID21120.1"/>
    <property type="molecule type" value="Genomic_DNA"/>
</dbReference>
<organism evidence="14 15">
    <name type="scientific">Pichia inconspicua</name>
    <dbReference type="NCBI Taxonomy" id="52247"/>
    <lineage>
        <taxon>Eukaryota</taxon>
        <taxon>Fungi</taxon>
        <taxon>Dikarya</taxon>
        <taxon>Ascomycota</taxon>
        <taxon>Saccharomycotina</taxon>
        <taxon>Pichiomycetes</taxon>
        <taxon>Pichiales</taxon>
        <taxon>Pichiaceae</taxon>
        <taxon>Pichia</taxon>
    </lineage>
</organism>
<comment type="similarity">
    <text evidence="3">Belongs to the HTP reductase family.</text>
</comment>
<accession>A0A4T0X009</accession>
<evidence type="ECO:0000256" key="2">
    <source>
        <dbReference type="ARBA" id="ARBA00005104"/>
    </source>
</evidence>
<dbReference type="OrthoDB" id="5432at2759"/>
<dbReference type="PANTHER" id="PTHR38011:SF7">
    <property type="entry name" value="2,5-DIAMINO-6-RIBOSYLAMINO-4(3H)-PYRIMIDINONE 5'-PHOSPHATE REDUCTASE"/>
    <property type="match status" value="1"/>
</dbReference>
<proteinExistence type="inferred from homology"/>
<sequence>MSSTLPPLPTDLPVFLTPYLPPSPSPDNHNRWVTLTYAQSLDGRIAAARGTRTTLSHPQTKTMTHYIRSKHSAILVGVDTVLADDPSLNCRYGDDPSTTAIRPVIIDPHYRLKDHIPKLKVVINYKSGISLKPLIIVSSLITDTSNDDVDLLKVQPDPISNYYLPWDNIFNALSNISLNTIMVEGGATIINRLLTSPHLVNSIIITIAPLYLGDNAVPVSPTSKVTLGNISWWSGIQDSVLAANPTI</sequence>
<gene>
    <name evidence="14" type="ORF">CANINC_003513</name>
</gene>
<evidence type="ECO:0000256" key="6">
    <source>
        <dbReference type="ARBA" id="ARBA00022619"/>
    </source>
</evidence>
<dbReference type="InterPro" id="IPR050765">
    <property type="entry name" value="Riboflavin_Biosynth_HTPR"/>
</dbReference>